<organism evidence="2 3">
    <name type="scientific">Yersinia phage vB_Yru_GN1</name>
    <dbReference type="NCBI Taxonomy" id="3074381"/>
    <lineage>
        <taxon>Viruses</taxon>
        <taxon>Duplodnaviria</taxon>
        <taxon>Heunggongvirae</taxon>
        <taxon>Uroviricota</taxon>
        <taxon>Caudoviricetes</taxon>
        <taxon>Caudoviricetes incertae sedis</taxon>
        <taxon>Sepahanvirus</taxon>
        <taxon>Sepahanvirus vB-Yru-GN1</taxon>
    </lineage>
</organism>
<dbReference type="Proteomes" id="UP001304813">
    <property type="component" value="Segment"/>
</dbReference>
<proteinExistence type="predicted"/>
<evidence type="ECO:0000313" key="3">
    <source>
        <dbReference type="Proteomes" id="UP001304813"/>
    </source>
</evidence>
<dbReference type="EMBL" id="LC779065">
    <property type="protein sequence ID" value="BES79827.1"/>
    <property type="molecule type" value="Genomic_DNA"/>
</dbReference>
<reference evidence="2 3" key="1">
    <citation type="submission" date="2023-09" db="EMBL/GenBank/DDBJ databases">
        <title>Analysis of phage genome (vB_Yru_GN1) of the bacterium (Yersinia ruckeri).</title>
        <authorList>
            <person name="Ganjoor M.S."/>
            <person name="Bouzari M."/>
            <person name="Soleimani-Delfan A."/>
        </authorList>
    </citation>
    <scope>NUCLEOTIDE SEQUENCE [LARGE SCALE GENOMIC DNA]</scope>
    <source>
        <strain evidence="3">vB_Yru_GN1</strain>
    </source>
</reference>
<accession>A0AA86M7P3</accession>
<feature type="domain" description="Putative tail fiber protein gp53-like C-terminal" evidence="1">
    <location>
        <begin position="210"/>
        <end position="299"/>
    </location>
</feature>
<name>A0AA86M7P3_9CAUD</name>
<keyword evidence="3" id="KW-1185">Reference proteome</keyword>
<dbReference type="Gene3D" id="2.60.40.3940">
    <property type="match status" value="1"/>
</dbReference>
<dbReference type="Pfam" id="PF21882">
    <property type="entry name" value="Gp53-like_C"/>
    <property type="match status" value="1"/>
</dbReference>
<evidence type="ECO:0000313" key="2">
    <source>
        <dbReference type="EMBL" id="BES79827.1"/>
    </source>
</evidence>
<dbReference type="InterPro" id="IPR054075">
    <property type="entry name" value="Gp53-like_C"/>
</dbReference>
<protein>
    <submittedName>
        <fullName evidence="2">Tail fiber protein</fullName>
    </submittedName>
</protein>
<sequence length="299" mass="31802">MSYLGRPPSVPAGTRVIYEFLATEGQTVFTGEDEYGKILSYDPGYVNIFVNGKIMSGLDFDALDGENVTIKAPLPKDTVVQVEAFGTFAIADVYPKIDIDNALNKKIDKQLKKLTDFSIQNESGMYYANGDGTADPVLNGPAGTGNNVLTIHVKTVGALTHYTIIQNSGTQPRIFIGNLNVNTGSPVLTWDRPVGIYEFAAVKSGNGCQKFPSGLICQWGYTTMLGTTVSAVTTLPVAFTTAALVGVCSDAGGACMPSGIALTSLTQITVFCGTYYVASNGTVAQKNSNVGIRWIVWGY</sequence>
<evidence type="ECO:0000259" key="1">
    <source>
        <dbReference type="Pfam" id="PF21882"/>
    </source>
</evidence>